<feature type="compositionally biased region" description="Basic and acidic residues" evidence="7">
    <location>
        <begin position="269"/>
        <end position="283"/>
    </location>
</feature>
<dbReference type="InterPro" id="IPR027417">
    <property type="entry name" value="P-loop_NTPase"/>
</dbReference>
<keyword evidence="3" id="KW-0479">Metal-binding</keyword>
<evidence type="ECO:0000256" key="4">
    <source>
        <dbReference type="ARBA" id="ARBA00022833"/>
    </source>
</evidence>
<comment type="subcellular location">
    <subcellularLocation>
        <location evidence="1">Nucleus</location>
    </subcellularLocation>
</comment>
<keyword evidence="5" id="KW-0067">ATP-binding</keyword>
<feature type="region of interest" description="Disordered" evidence="7">
    <location>
        <begin position="92"/>
        <end position="148"/>
    </location>
</feature>
<dbReference type="Gene3D" id="3.40.50.300">
    <property type="entry name" value="P-loop containing nucleotide triphosphate hydrolases"/>
    <property type="match status" value="1"/>
</dbReference>
<dbReference type="InterPro" id="IPR000953">
    <property type="entry name" value="Chromo/chromo_shadow_dom"/>
</dbReference>
<keyword evidence="3" id="KW-0863">Zinc-finger</keyword>
<dbReference type="PANTHER" id="PTHR45623:SF13">
    <property type="entry name" value="HELICASE PROTEIN MOM1"/>
    <property type="match status" value="1"/>
</dbReference>
<evidence type="ECO:0000313" key="10">
    <source>
        <dbReference type="EMBL" id="PTQ39909.1"/>
    </source>
</evidence>
<feature type="compositionally biased region" description="Basic and acidic residues" evidence="7">
    <location>
        <begin position="51"/>
        <end position="67"/>
    </location>
</feature>
<dbReference type="Proteomes" id="UP000244005">
    <property type="component" value="Unassembled WGS sequence"/>
</dbReference>
<keyword evidence="2" id="KW-0547">Nucleotide-binding</keyword>
<keyword evidence="11" id="KW-1185">Reference proteome</keyword>
<evidence type="ECO:0000256" key="1">
    <source>
        <dbReference type="ARBA" id="ARBA00004123"/>
    </source>
</evidence>
<dbReference type="PANTHER" id="PTHR45623">
    <property type="entry name" value="CHROMODOMAIN-HELICASE-DNA-BINDING PROTEIN 3-RELATED-RELATED"/>
    <property type="match status" value="1"/>
</dbReference>
<evidence type="ECO:0000259" key="8">
    <source>
        <dbReference type="PROSITE" id="PS50013"/>
    </source>
</evidence>
<dbReference type="InterPro" id="IPR016197">
    <property type="entry name" value="Chromo-like_dom_sf"/>
</dbReference>
<dbReference type="InterPro" id="IPR000330">
    <property type="entry name" value="SNF2_N"/>
</dbReference>
<feature type="compositionally biased region" description="Basic residues" evidence="7">
    <location>
        <begin position="252"/>
        <end position="262"/>
    </location>
</feature>
<dbReference type="Gene3D" id="2.40.50.40">
    <property type="match status" value="2"/>
</dbReference>
<gene>
    <name evidence="10" type="ORF">MARPO_0043s0132</name>
</gene>
<keyword evidence="6" id="KW-0539">Nucleus</keyword>
<feature type="region of interest" description="Disordered" evidence="7">
    <location>
        <begin position="1"/>
        <end position="80"/>
    </location>
</feature>
<name>A0A2R6X1D7_MARPO</name>
<feature type="compositionally biased region" description="Basic residues" evidence="7">
    <location>
        <begin position="195"/>
        <end position="204"/>
    </location>
</feature>
<accession>A0A2R6X1D7</accession>
<dbReference type="SUPFAM" id="SSF57903">
    <property type="entry name" value="FYVE/PHD zinc finger"/>
    <property type="match status" value="1"/>
</dbReference>
<dbReference type="InterPro" id="IPR014001">
    <property type="entry name" value="Helicase_ATP-bd"/>
</dbReference>
<dbReference type="GO" id="GO:0008270">
    <property type="term" value="F:zinc ion binding"/>
    <property type="evidence" value="ECO:0007669"/>
    <property type="project" value="UniProtKB-KW"/>
</dbReference>
<feature type="domain" description="Chromo" evidence="8">
    <location>
        <begin position="523"/>
        <end position="605"/>
    </location>
</feature>
<feature type="compositionally biased region" description="Basic residues" evidence="7">
    <location>
        <begin position="136"/>
        <end position="147"/>
    </location>
</feature>
<proteinExistence type="predicted"/>
<feature type="domain" description="Helicase ATP-binding" evidence="9">
    <location>
        <begin position="736"/>
        <end position="881"/>
    </location>
</feature>
<evidence type="ECO:0000256" key="2">
    <source>
        <dbReference type="ARBA" id="ARBA00022741"/>
    </source>
</evidence>
<dbReference type="EMBL" id="KZ772715">
    <property type="protein sequence ID" value="PTQ39909.1"/>
    <property type="molecule type" value="Genomic_DNA"/>
</dbReference>
<dbReference type="InterPro" id="IPR011011">
    <property type="entry name" value="Znf_FYVE_PHD"/>
</dbReference>
<dbReference type="SUPFAM" id="SSF52540">
    <property type="entry name" value="P-loop containing nucleoside triphosphate hydrolases"/>
    <property type="match status" value="1"/>
</dbReference>
<dbReference type="InterPro" id="IPR023780">
    <property type="entry name" value="Chromo_domain"/>
</dbReference>
<evidence type="ECO:0000256" key="7">
    <source>
        <dbReference type="SAM" id="MobiDB-lite"/>
    </source>
</evidence>
<dbReference type="Pfam" id="PF00385">
    <property type="entry name" value="Chromo"/>
    <property type="match status" value="1"/>
</dbReference>
<protein>
    <recommendedName>
        <fullName evidence="12">Helicase ATP-binding domain-containing protein</fullName>
    </recommendedName>
</protein>
<dbReference type="GO" id="GO:0005634">
    <property type="term" value="C:nucleus"/>
    <property type="evidence" value="ECO:0007669"/>
    <property type="project" value="UniProtKB-SubCell"/>
</dbReference>
<feature type="compositionally biased region" description="Basic and acidic residues" evidence="7">
    <location>
        <begin position="165"/>
        <end position="178"/>
    </location>
</feature>
<feature type="compositionally biased region" description="Polar residues" evidence="7">
    <location>
        <begin position="504"/>
        <end position="513"/>
    </location>
</feature>
<evidence type="ECO:0000256" key="3">
    <source>
        <dbReference type="ARBA" id="ARBA00022771"/>
    </source>
</evidence>
<feature type="compositionally biased region" description="Basic and acidic residues" evidence="7">
    <location>
        <begin position="519"/>
        <end position="535"/>
    </location>
</feature>
<dbReference type="PROSITE" id="PS51192">
    <property type="entry name" value="HELICASE_ATP_BIND_1"/>
    <property type="match status" value="1"/>
</dbReference>
<evidence type="ECO:0000259" key="9">
    <source>
        <dbReference type="PROSITE" id="PS51192"/>
    </source>
</evidence>
<dbReference type="InterPro" id="IPR013083">
    <property type="entry name" value="Znf_RING/FYVE/PHD"/>
</dbReference>
<dbReference type="Gene3D" id="3.30.40.10">
    <property type="entry name" value="Zinc/RING finger domain, C3HC4 (zinc finger)"/>
    <property type="match status" value="1"/>
</dbReference>
<feature type="compositionally biased region" description="Basic and acidic residues" evidence="7">
    <location>
        <begin position="16"/>
        <end position="25"/>
    </location>
</feature>
<evidence type="ECO:0000313" key="11">
    <source>
        <dbReference type="Proteomes" id="UP000244005"/>
    </source>
</evidence>
<reference evidence="11" key="1">
    <citation type="journal article" date="2017" name="Cell">
        <title>Insights into land plant evolution garnered from the Marchantia polymorpha genome.</title>
        <authorList>
            <person name="Bowman J.L."/>
            <person name="Kohchi T."/>
            <person name="Yamato K.T."/>
            <person name="Jenkins J."/>
            <person name="Shu S."/>
            <person name="Ishizaki K."/>
            <person name="Yamaoka S."/>
            <person name="Nishihama R."/>
            <person name="Nakamura Y."/>
            <person name="Berger F."/>
            <person name="Adam C."/>
            <person name="Aki S.S."/>
            <person name="Althoff F."/>
            <person name="Araki T."/>
            <person name="Arteaga-Vazquez M.A."/>
            <person name="Balasubrmanian S."/>
            <person name="Barry K."/>
            <person name="Bauer D."/>
            <person name="Boehm C.R."/>
            <person name="Briginshaw L."/>
            <person name="Caballero-Perez J."/>
            <person name="Catarino B."/>
            <person name="Chen F."/>
            <person name="Chiyoda S."/>
            <person name="Chovatia M."/>
            <person name="Davies K.M."/>
            <person name="Delmans M."/>
            <person name="Demura T."/>
            <person name="Dierschke T."/>
            <person name="Dolan L."/>
            <person name="Dorantes-Acosta A.E."/>
            <person name="Eklund D.M."/>
            <person name="Florent S.N."/>
            <person name="Flores-Sandoval E."/>
            <person name="Fujiyama A."/>
            <person name="Fukuzawa H."/>
            <person name="Galik B."/>
            <person name="Grimanelli D."/>
            <person name="Grimwood J."/>
            <person name="Grossniklaus U."/>
            <person name="Hamada T."/>
            <person name="Haseloff J."/>
            <person name="Hetherington A.J."/>
            <person name="Higo A."/>
            <person name="Hirakawa Y."/>
            <person name="Hundley H.N."/>
            <person name="Ikeda Y."/>
            <person name="Inoue K."/>
            <person name="Inoue S.I."/>
            <person name="Ishida S."/>
            <person name="Jia Q."/>
            <person name="Kakita M."/>
            <person name="Kanazawa T."/>
            <person name="Kawai Y."/>
            <person name="Kawashima T."/>
            <person name="Kennedy M."/>
            <person name="Kinose K."/>
            <person name="Kinoshita T."/>
            <person name="Kohara Y."/>
            <person name="Koide E."/>
            <person name="Komatsu K."/>
            <person name="Kopischke S."/>
            <person name="Kubo M."/>
            <person name="Kyozuka J."/>
            <person name="Lagercrantz U."/>
            <person name="Lin S.S."/>
            <person name="Lindquist E."/>
            <person name="Lipzen A.M."/>
            <person name="Lu C.W."/>
            <person name="De Luna E."/>
            <person name="Martienssen R.A."/>
            <person name="Minamino N."/>
            <person name="Mizutani M."/>
            <person name="Mizutani M."/>
            <person name="Mochizuki N."/>
            <person name="Monte I."/>
            <person name="Mosher R."/>
            <person name="Nagasaki H."/>
            <person name="Nakagami H."/>
            <person name="Naramoto S."/>
            <person name="Nishitani K."/>
            <person name="Ohtani M."/>
            <person name="Okamoto T."/>
            <person name="Okumura M."/>
            <person name="Phillips J."/>
            <person name="Pollak B."/>
            <person name="Reinders A."/>
            <person name="Rovekamp M."/>
            <person name="Sano R."/>
            <person name="Sawa S."/>
            <person name="Schmid M.W."/>
            <person name="Shirakawa M."/>
            <person name="Solano R."/>
            <person name="Spunde A."/>
            <person name="Suetsugu N."/>
            <person name="Sugano S."/>
            <person name="Sugiyama A."/>
            <person name="Sun R."/>
            <person name="Suzuki Y."/>
            <person name="Takenaka M."/>
            <person name="Takezawa D."/>
            <person name="Tomogane H."/>
            <person name="Tsuzuki M."/>
            <person name="Ueda T."/>
            <person name="Umeda M."/>
            <person name="Ward J.M."/>
            <person name="Watanabe Y."/>
            <person name="Yazaki K."/>
            <person name="Yokoyama R."/>
            <person name="Yoshitake Y."/>
            <person name="Yotsui I."/>
            <person name="Zachgo S."/>
            <person name="Schmutz J."/>
        </authorList>
    </citation>
    <scope>NUCLEOTIDE SEQUENCE [LARGE SCALE GENOMIC DNA]</scope>
    <source>
        <strain evidence="11">Tak-1</strain>
    </source>
</reference>
<feature type="compositionally biased region" description="Basic and acidic residues" evidence="7">
    <location>
        <begin position="122"/>
        <end position="135"/>
    </location>
</feature>
<organism evidence="10 11">
    <name type="scientific">Marchantia polymorpha</name>
    <name type="common">Common liverwort</name>
    <name type="synonym">Marchantia aquatica</name>
    <dbReference type="NCBI Taxonomy" id="3197"/>
    <lineage>
        <taxon>Eukaryota</taxon>
        <taxon>Viridiplantae</taxon>
        <taxon>Streptophyta</taxon>
        <taxon>Embryophyta</taxon>
        <taxon>Marchantiophyta</taxon>
        <taxon>Marchantiopsida</taxon>
        <taxon>Marchantiidae</taxon>
        <taxon>Marchantiales</taxon>
        <taxon>Marchantiaceae</taxon>
        <taxon>Marchantia</taxon>
    </lineage>
</organism>
<dbReference type="Pfam" id="PF00176">
    <property type="entry name" value="SNF2-rel_dom"/>
    <property type="match status" value="1"/>
</dbReference>
<feature type="region of interest" description="Disordered" evidence="7">
    <location>
        <begin position="165"/>
        <end position="384"/>
    </location>
</feature>
<dbReference type="SUPFAM" id="SSF54160">
    <property type="entry name" value="Chromo domain-like"/>
    <property type="match status" value="2"/>
</dbReference>
<evidence type="ECO:0000256" key="5">
    <source>
        <dbReference type="ARBA" id="ARBA00022840"/>
    </source>
</evidence>
<keyword evidence="4" id="KW-0862">Zinc</keyword>
<dbReference type="GO" id="GO:0005524">
    <property type="term" value="F:ATP binding"/>
    <property type="evidence" value="ECO:0007669"/>
    <property type="project" value="UniProtKB-KW"/>
</dbReference>
<feature type="region of interest" description="Disordered" evidence="7">
    <location>
        <begin position="495"/>
        <end position="540"/>
    </location>
</feature>
<dbReference type="SMART" id="SM00298">
    <property type="entry name" value="CHROMO"/>
    <property type="match status" value="2"/>
</dbReference>
<evidence type="ECO:0008006" key="12">
    <source>
        <dbReference type="Google" id="ProtNLM"/>
    </source>
</evidence>
<dbReference type="InterPro" id="IPR038718">
    <property type="entry name" value="SNF2-like_sf"/>
</dbReference>
<dbReference type="AlphaFoldDB" id="A0A2R6X1D7"/>
<evidence type="ECO:0000256" key="6">
    <source>
        <dbReference type="ARBA" id="ARBA00023242"/>
    </source>
</evidence>
<dbReference type="Gene3D" id="3.40.50.10810">
    <property type="entry name" value="Tandem AAA-ATPase domain"/>
    <property type="match status" value="1"/>
</dbReference>
<dbReference type="OrthoDB" id="885191at2759"/>
<feature type="compositionally biased region" description="Basic and acidic residues" evidence="7">
    <location>
        <begin position="211"/>
        <end position="251"/>
    </location>
</feature>
<feature type="compositionally biased region" description="Basic and acidic residues" evidence="7">
    <location>
        <begin position="360"/>
        <end position="374"/>
    </location>
</feature>
<sequence>MSSTPRKGSKNPGVDTGKDCPREDDSTLVPLLQSEELSIPRTKCRGSSIDGKVEKSVASTKKADKDTVAGQQASVDEDESRAIVHSLAHLAGESHQAGDKTMASEKYGVGGQAGAGSQVIDDISRDGGLDGESTRASRKKKKKKKKTGILGIEAVDHPNEMALIDDRNLSEETQKIPEENDNSIDGGLDGESTRASRKKKKKKTGIFGIEAVDHPDGMALIDDRNLLEETQKTLEKNDNSRDGGLDGESTRASRKKKKKKKTGIFGIEAVDHPNGIEENDNSRKEKRGSGPTEDDRNQLIGVSEDSVEDRESRLLRPPSEGLAKPTGLGGESCLDIIRDTRTRSQQSLPGTGQGPEAEVATDKSNDQLDARREGSAATSVEGDGDMSLSNVLSERCCDASGCKVTYHLECADPNMKEVPEGKWYCPTCTQKRLSFGVNASLKAVESIWEVRDCICHSCNGSPGVVLDQNRHVLGELSGMLHEVEDVSYLTMKAQDKGPGMVEDSPSSSTSIPQRLTRRKQSELESRRQLEKRKADVVPSTEAASAVVSQSAEGPCGGCDKQYFVKYKNLSHIHNAWVCETELKKAAPKMLETFKKRLESDNPNQGRIKWQSTWQVPQRFLLRRLNAPPRRPGGGRGRGFLGMDAGLEWFVKWQDLGYEHCSWEQAQSGLLDVEISKRLESNYDRWCEGARRRSHPTRIEEVMRLREADFKPLAKQPDWFQGCKLSTHQLEELNGLRERWYHHHNTLMVDESDQERTRTAVAFLLSLIEEYGSFRPILVIVPLNGCQMWESELLRSAEHVYTVVYTGSTSGRSVIQRHELNPSEKPIKFQIVLTTFDVANIDHDHLMKFEWEAVVLDEGHRSRVTKSYRHMQFIAPHRLILLNDFSKCSVWELQQFVVYLEPENHGLESELQKQLGEWDEETQLTFLKGKLGEKMVGESRSDETIRLEFKEHWAAGQMTPTQVHLYCTELTKHYSLLYFGRMRSDQTSSSIHGLIATLRNNPGTSPSIFLEETEPGYSMVSGCTCVMSMQGHKFLTHSGPRHLCV</sequence>
<dbReference type="PROSITE" id="PS50013">
    <property type="entry name" value="CHROMO_2"/>
    <property type="match status" value="1"/>
</dbReference>